<feature type="non-terminal residue" evidence="6">
    <location>
        <position position="455"/>
    </location>
</feature>
<dbReference type="GO" id="GO:0005794">
    <property type="term" value="C:Golgi apparatus"/>
    <property type="evidence" value="ECO:0007669"/>
    <property type="project" value="TreeGrafter"/>
</dbReference>
<name>A0AAV2R1Q9_MEGNR</name>
<dbReference type="GO" id="GO:0006493">
    <property type="term" value="P:protein O-linked glycosylation"/>
    <property type="evidence" value="ECO:0007669"/>
    <property type="project" value="TreeGrafter"/>
</dbReference>
<keyword evidence="2" id="KW-0430">Lectin</keyword>
<dbReference type="SUPFAM" id="SSF53448">
    <property type="entry name" value="Nucleotide-diphospho-sugar transferases"/>
    <property type="match status" value="1"/>
</dbReference>
<evidence type="ECO:0000256" key="1">
    <source>
        <dbReference type="ARBA" id="ARBA00022679"/>
    </source>
</evidence>
<organism evidence="6 7">
    <name type="scientific">Meganyctiphanes norvegica</name>
    <name type="common">Northern krill</name>
    <name type="synonym">Thysanopoda norvegica</name>
    <dbReference type="NCBI Taxonomy" id="48144"/>
    <lineage>
        <taxon>Eukaryota</taxon>
        <taxon>Metazoa</taxon>
        <taxon>Ecdysozoa</taxon>
        <taxon>Arthropoda</taxon>
        <taxon>Crustacea</taxon>
        <taxon>Multicrustacea</taxon>
        <taxon>Malacostraca</taxon>
        <taxon>Eumalacostraca</taxon>
        <taxon>Eucarida</taxon>
        <taxon>Euphausiacea</taxon>
        <taxon>Euphausiidae</taxon>
        <taxon>Meganyctiphanes</taxon>
    </lineage>
</organism>
<dbReference type="Gene3D" id="2.80.10.50">
    <property type="match status" value="1"/>
</dbReference>
<gene>
    <name evidence="6" type="ORF">MNOR_LOCUS18968</name>
</gene>
<comment type="caution">
    <text evidence="6">The sequence shown here is derived from an EMBL/GenBank/DDBJ whole genome shotgun (WGS) entry which is preliminary data.</text>
</comment>
<dbReference type="PANTHER" id="PTHR11675:SF134">
    <property type="entry name" value="N-ACETYLGALACTOSAMINYLTRANSFERASE 4-RELATED"/>
    <property type="match status" value="1"/>
</dbReference>
<keyword evidence="1" id="KW-0808">Transferase</keyword>
<dbReference type="Pfam" id="PF00652">
    <property type="entry name" value="Ricin_B_lectin"/>
    <property type="match status" value="1"/>
</dbReference>
<dbReference type="InterPro" id="IPR029044">
    <property type="entry name" value="Nucleotide-diphossugar_trans"/>
</dbReference>
<dbReference type="PANTHER" id="PTHR11675">
    <property type="entry name" value="N-ACETYLGALACTOSAMINYLTRANSFERASE"/>
    <property type="match status" value="1"/>
</dbReference>
<dbReference type="GO" id="GO:0004653">
    <property type="term" value="F:polypeptide N-acetylgalactosaminyltransferase activity"/>
    <property type="evidence" value="ECO:0007669"/>
    <property type="project" value="TreeGrafter"/>
</dbReference>
<dbReference type="GO" id="GO:0030246">
    <property type="term" value="F:carbohydrate binding"/>
    <property type="evidence" value="ECO:0007669"/>
    <property type="project" value="UniProtKB-KW"/>
</dbReference>
<dbReference type="InterPro" id="IPR000772">
    <property type="entry name" value="Ricin_B_lectin"/>
</dbReference>
<reference evidence="6 7" key="1">
    <citation type="submission" date="2024-05" db="EMBL/GenBank/DDBJ databases">
        <authorList>
            <person name="Wallberg A."/>
        </authorList>
    </citation>
    <scope>NUCLEOTIDE SEQUENCE [LARGE SCALE GENOMIC DNA]</scope>
</reference>
<evidence type="ECO:0000259" key="5">
    <source>
        <dbReference type="SMART" id="SM00458"/>
    </source>
</evidence>
<dbReference type="Gene3D" id="3.90.550.10">
    <property type="entry name" value="Spore Coat Polysaccharide Biosynthesis Protein SpsA, Chain A"/>
    <property type="match status" value="1"/>
</dbReference>
<protein>
    <recommendedName>
        <fullName evidence="5">Ricin B lectin domain-containing protein</fullName>
    </recommendedName>
</protein>
<proteinExistence type="predicted"/>
<keyword evidence="4" id="KW-0325">Glycoprotein</keyword>
<evidence type="ECO:0000256" key="2">
    <source>
        <dbReference type="ARBA" id="ARBA00022734"/>
    </source>
</evidence>
<evidence type="ECO:0000256" key="4">
    <source>
        <dbReference type="ARBA" id="ARBA00023180"/>
    </source>
</evidence>
<sequence length="455" mass="52475">MRITPDHLNVVNVVNRFLDILSLTLSSRVDFGVSLSSNKVIFNFERPTVGRILGHQKMNGKFQQNIVPRFSHRYILKLYERLCQIMVRKTGSTGCRGSVYVTSQPSAAIPVNRLSSFVKGRSDGFGVITMTMMLLLMMERFQYLSYQDDGGRGVFDWRFFYKRLPLLPEQQANLPEPFQNPVMNGGLFAISRKFFWELGGYDLGIKIWGGEQYQLSFKIWQCGGQLLDAPCSRVGHIFRHPLGRPPSKTGDINVNYKRVMSVWMDEYAEAVYRRKPNIREVDAGDITKELKIRARLQCKPFKWFLENVAPDLTKYYPAVEPSDFANGQIRSMADKKLCIDKGGNEHEEVILYFCHPVAGETQRFNLCWQNTIRSDDDQWCLEARTSHGTAPFMGHCPLPGRNINTMTWKYDVKSKQLMNMGQSWCLEADTNARKVKLVKCDTDNVSQMWDYEHIH</sequence>
<dbReference type="InterPro" id="IPR027791">
    <property type="entry name" value="Galactosyl_T_C"/>
</dbReference>
<evidence type="ECO:0000313" key="7">
    <source>
        <dbReference type="Proteomes" id="UP001497623"/>
    </source>
</evidence>
<accession>A0AAV2R1Q9</accession>
<keyword evidence="3" id="KW-1015">Disulfide bond</keyword>
<dbReference type="Pfam" id="PF02709">
    <property type="entry name" value="Glyco_transf_7C"/>
    <property type="match status" value="1"/>
</dbReference>
<keyword evidence="7" id="KW-1185">Reference proteome</keyword>
<dbReference type="SMART" id="SM00458">
    <property type="entry name" value="RICIN"/>
    <property type="match status" value="1"/>
</dbReference>
<feature type="domain" description="Ricin B lectin" evidence="5">
    <location>
        <begin position="326"/>
        <end position="452"/>
    </location>
</feature>
<dbReference type="SUPFAM" id="SSF50370">
    <property type="entry name" value="Ricin B-like lectins"/>
    <property type="match status" value="1"/>
</dbReference>
<dbReference type="AlphaFoldDB" id="A0AAV2R1Q9"/>
<dbReference type="EMBL" id="CAXKWB010013843">
    <property type="protein sequence ID" value="CAL4108741.1"/>
    <property type="molecule type" value="Genomic_DNA"/>
</dbReference>
<dbReference type="Proteomes" id="UP001497623">
    <property type="component" value="Unassembled WGS sequence"/>
</dbReference>
<evidence type="ECO:0000256" key="3">
    <source>
        <dbReference type="ARBA" id="ARBA00023157"/>
    </source>
</evidence>
<dbReference type="InterPro" id="IPR035992">
    <property type="entry name" value="Ricin_B-like_lectins"/>
</dbReference>
<dbReference type="PROSITE" id="PS50231">
    <property type="entry name" value="RICIN_B_LECTIN"/>
    <property type="match status" value="1"/>
</dbReference>
<evidence type="ECO:0000313" key="6">
    <source>
        <dbReference type="EMBL" id="CAL4108741.1"/>
    </source>
</evidence>